<dbReference type="EMBL" id="KN716444">
    <property type="protein sequence ID" value="KJH44841.1"/>
    <property type="molecule type" value="Genomic_DNA"/>
</dbReference>
<evidence type="ECO:0000313" key="2">
    <source>
        <dbReference type="Proteomes" id="UP000053766"/>
    </source>
</evidence>
<sequence>MGLLAREVLAEIPKQLTTFMKKWDIVPRSPDNPFPKDVEAANAFTIKSIVISFANRYVTVLMADVFQYTNRHFHLHYRLKLRFIPILTKLAKLEELLVMNIKARLPYPETGPTDHVIFQQSVPSAPTAPPIDVTEVEPQFRTAWKLDS</sequence>
<gene>
    <name evidence="1" type="ORF">DICVIV_09124</name>
</gene>
<proteinExistence type="predicted"/>
<evidence type="ECO:0000313" key="1">
    <source>
        <dbReference type="EMBL" id="KJH44841.1"/>
    </source>
</evidence>
<dbReference type="OrthoDB" id="5870145at2759"/>
<reference evidence="1 2" key="1">
    <citation type="submission" date="2013-11" db="EMBL/GenBank/DDBJ databases">
        <title>Draft genome of the bovine lungworm Dictyocaulus viviparus.</title>
        <authorList>
            <person name="Mitreva M."/>
        </authorList>
    </citation>
    <scope>NUCLEOTIDE SEQUENCE [LARGE SCALE GENOMIC DNA]</scope>
    <source>
        <strain evidence="1 2">HannoverDv2000</strain>
    </source>
</reference>
<dbReference type="Proteomes" id="UP000053766">
    <property type="component" value="Unassembled WGS sequence"/>
</dbReference>
<keyword evidence="2" id="KW-1185">Reference proteome</keyword>
<organism evidence="1 2">
    <name type="scientific">Dictyocaulus viviparus</name>
    <name type="common">Bovine lungworm</name>
    <dbReference type="NCBI Taxonomy" id="29172"/>
    <lineage>
        <taxon>Eukaryota</taxon>
        <taxon>Metazoa</taxon>
        <taxon>Ecdysozoa</taxon>
        <taxon>Nematoda</taxon>
        <taxon>Chromadorea</taxon>
        <taxon>Rhabditida</taxon>
        <taxon>Rhabditina</taxon>
        <taxon>Rhabditomorpha</taxon>
        <taxon>Strongyloidea</taxon>
        <taxon>Metastrongylidae</taxon>
        <taxon>Dictyocaulus</taxon>
    </lineage>
</organism>
<name>A0A0D8XR62_DICVI</name>
<reference evidence="2" key="2">
    <citation type="journal article" date="2016" name="Sci. Rep.">
        <title>Dictyocaulus viviparus genome, variome and transcriptome elucidate lungworm biology and support future intervention.</title>
        <authorList>
            <person name="McNulty S.N."/>
            <person name="Strube C."/>
            <person name="Rosa B.A."/>
            <person name="Martin J.C."/>
            <person name="Tyagi R."/>
            <person name="Choi Y.J."/>
            <person name="Wang Q."/>
            <person name="Hallsworth Pepin K."/>
            <person name="Zhang X."/>
            <person name="Ozersky P."/>
            <person name="Wilson R.K."/>
            <person name="Sternberg P.W."/>
            <person name="Gasser R.B."/>
            <person name="Mitreva M."/>
        </authorList>
    </citation>
    <scope>NUCLEOTIDE SEQUENCE [LARGE SCALE GENOMIC DNA]</scope>
    <source>
        <strain evidence="2">HannoverDv2000</strain>
    </source>
</reference>
<protein>
    <submittedName>
        <fullName evidence="1">Uncharacterized protein</fullName>
    </submittedName>
</protein>
<dbReference type="AlphaFoldDB" id="A0A0D8XR62"/>
<accession>A0A0D8XR62</accession>